<keyword evidence="1" id="KW-1133">Transmembrane helix</keyword>
<dbReference type="EMBL" id="CP014476">
    <property type="protein sequence ID" value="AMK79121.1"/>
    <property type="molecule type" value="Genomic_DNA"/>
</dbReference>
<evidence type="ECO:0000313" key="3">
    <source>
        <dbReference type="EMBL" id="AMK79121.1"/>
    </source>
</evidence>
<dbReference type="OrthoDB" id="9812729at2"/>
<feature type="domain" description="DUF58" evidence="2">
    <location>
        <begin position="205"/>
        <end position="317"/>
    </location>
</feature>
<dbReference type="PANTHER" id="PTHR34351:SF2">
    <property type="entry name" value="DUF58 DOMAIN-CONTAINING PROTEIN"/>
    <property type="match status" value="1"/>
</dbReference>
<keyword evidence="1" id="KW-0472">Membrane</keyword>
<evidence type="ECO:0000259" key="2">
    <source>
        <dbReference type="Pfam" id="PF01882"/>
    </source>
</evidence>
<dbReference type="STRING" id="1538553.JT25_022000"/>
<dbReference type="Pfam" id="PF01882">
    <property type="entry name" value="DUF58"/>
    <property type="match status" value="1"/>
</dbReference>
<keyword evidence="4" id="KW-1185">Reference proteome</keyword>
<dbReference type="InterPro" id="IPR002881">
    <property type="entry name" value="DUF58"/>
</dbReference>
<dbReference type="RefSeq" id="WP_036272492.1">
    <property type="nucleotide sequence ID" value="NZ_CP014476.1"/>
</dbReference>
<gene>
    <name evidence="3" type="ORF">JT25_022000</name>
</gene>
<feature type="transmembrane region" description="Helical" evidence="1">
    <location>
        <begin position="31"/>
        <end position="51"/>
    </location>
</feature>
<evidence type="ECO:0000256" key="1">
    <source>
        <dbReference type="SAM" id="Phobius"/>
    </source>
</evidence>
<sequence length="418" mass="45767">MALKLKFLILCGFTLAAYLAAISREQSLPWLLAALLSAALLTGVLWPRWLLQRLSVRRVGPQRALEGETIVFRIDVQNRGWLPRFMVELVDRLPFVDAAERGANDGDKLLGSVAYVPGRGARSFDVPLLCEKRGFYKLGPMGLASSFPLGLAEARSRADRSLQTLTIYPKVFPILSLPLFGAPSQIHRGGYCLPEGAGAAEFSGLREYRRGDNPRHIHWPTTARLNELMVKEFEPLASASICIALDLAKDANIGRGKHSTLEYAIRIAASVAAYACSQNMHSRVLAAAAQPLRILSGKGDFHYQAILDALAVAEADGVTPYAKLLTEIALNCVRGETVLLLLAEPPHRNAETLQALALLRAKGVYLFAVLFERDSFFSNASWAKNHAGDRTLNAGLLELGAHCVTVRRGDDLTELFNR</sequence>
<accession>A0A140E6U7</accession>
<name>A0A140E6U7_9GAMM</name>
<dbReference type="AlphaFoldDB" id="A0A140E6U7"/>
<evidence type="ECO:0000313" key="4">
    <source>
        <dbReference type="Proteomes" id="UP000030512"/>
    </source>
</evidence>
<reference evidence="3 4" key="1">
    <citation type="journal article" date="2015" name="Environ. Microbiol.">
        <title>Methane oxidation coupled to nitrate reduction under hypoxia by the Gammaproteobacterium Methylomonas denitrificans, sp. nov. type strain FJG1.</title>
        <authorList>
            <person name="Kits K.D."/>
            <person name="Klotz M.G."/>
            <person name="Stein L.Y."/>
        </authorList>
    </citation>
    <scope>NUCLEOTIDE SEQUENCE [LARGE SCALE GENOMIC DNA]</scope>
    <source>
        <strain evidence="3 4">FJG1</strain>
    </source>
</reference>
<protein>
    <recommendedName>
        <fullName evidence="2">DUF58 domain-containing protein</fullName>
    </recommendedName>
</protein>
<dbReference type="Proteomes" id="UP000030512">
    <property type="component" value="Chromosome"/>
</dbReference>
<keyword evidence="1" id="KW-0812">Transmembrane</keyword>
<dbReference type="KEGG" id="mdn:JT25_022000"/>
<proteinExistence type="predicted"/>
<organism evidence="3 4">
    <name type="scientific">Methylomonas denitrificans</name>
    <dbReference type="NCBI Taxonomy" id="1538553"/>
    <lineage>
        <taxon>Bacteria</taxon>
        <taxon>Pseudomonadati</taxon>
        <taxon>Pseudomonadota</taxon>
        <taxon>Gammaproteobacteria</taxon>
        <taxon>Methylococcales</taxon>
        <taxon>Methylococcaceae</taxon>
        <taxon>Methylomonas</taxon>
    </lineage>
</organism>
<dbReference type="PANTHER" id="PTHR34351">
    <property type="entry name" value="SLR1927 PROTEIN-RELATED"/>
    <property type="match status" value="1"/>
</dbReference>